<keyword evidence="1" id="KW-0597">Phosphoprotein</keyword>
<feature type="transmembrane region" description="Helical" evidence="5">
    <location>
        <begin position="739"/>
        <end position="761"/>
    </location>
</feature>
<dbReference type="InterPro" id="IPR036890">
    <property type="entry name" value="HATPase_C_sf"/>
</dbReference>
<keyword evidence="3" id="KW-0238">DNA-binding</keyword>
<evidence type="ECO:0000256" key="2">
    <source>
        <dbReference type="ARBA" id="ARBA00023015"/>
    </source>
</evidence>
<accession>A0ABS3M293</accession>
<protein>
    <submittedName>
        <fullName evidence="7">Helix-turn-helix domain-containing protein</fullName>
    </submittedName>
</protein>
<dbReference type="InterPro" id="IPR011110">
    <property type="entry name" value="Reg_prop"/>
</dbReference>
<evidence type="ECO:0000256" key="1">
    <source>
        <dbReference type="ARBA" id="ARBA00022553"/>
    </source>
</evidence>
<dbReference type="SUPFAM" id="SSF63829">
    <property type="entry name" value="Calcium-dependent phosphotriesterase"/>
    <property type="match status" value="1"/>
</dbReference>
<keyword evidence="5" id="KW-0812">Transmembrane</keyword>
<gene>
    <name evidence="7" type="ORF">JHU38_00645</name>
</gene>
<dbReference type="Gene3D" id="2.60.40.10">
    <property type="entry name" value="Immunoglobulins"/>
    <property type="match status" value="1"/>
</dbReference>
<dbReference type="Pfam" id="PF07494">
    <property type="entry name" value="Reg_prop"/>
    <property type="match status" value="2"/>
</dbReference>
<dbReference type="Gene3D" id="3.30.565.10">
    <property type="entry name" value="Histidine kinase-like ATPase, C-terminal domain"/>
    <property type="match status" value="1"/>
</dbReference>
<name>A0ABS3M293_9BACT</name>
<comment type="caution">
    <text evidence="7">The sequence shown here is derived from an EMBL/GenBank/DDBJ whole genome shotgun (WGS) entry which is preliminary data.</text>
</comment>
<dbReference type="InterPro" id="IPR009057">
    <property type="entry name" value="Homeodomain-like_sf"/>
</dbReference>
<evidence type="ECO:0000313" key="8">
    <source>
        <dbReference type="Proteomes" id="UP000664265"/>
    </source>
</evidence>
<keyword evidence="8" id="KW-1185">Reference proteome</keyword>
<dbReference type="InterPro" id="IPR011123">
    <property type="entry name" value="Y_Y_Y"/>
</dbReference>
<evidence type="ECO:0000256" key="4">
    <source>
        <dbReference type="ARBA" id="ARBA00023163"/>
    </source>
</evidence>
<dbReference type="PRINTS" id="PR00032">
    <property type="entry name" value="HTHARAC"/>
</dbReference>
<keyword evidence="5" id="KW-0472">Membrane</keyword>
<evidence type="ECO:0000313" key="7">
    <source>
        <dbReference type="EMBL" id="MBO1362302.1"/>
    </source>
</evidence>
<proteinExistence type="predicted"/>
<dbReference type="SMART" id="SM00342">
    <property type="entry name" value="HTH_ARAC"/>
    <property type="match status" value="1"/>
</dbReference>
<dbReference type="RefSeq" id="WP_107581522.1">
    <property type="nucleotide sequence ID" value="NZ_JAERMS010000001.1"/>
</dbReference>
<evidence type="ECO:0000259" key="6">
    <source>
        <dbReference type="PROSITE" id="PS01124"/>
    </source>
</evidence>
<keyword evidence="2" id="KW-0805">Transcription regulation</keyword>
<reference evidence="7 8" key="1">
    <citation type="submission" date="2021-01" db="EMBL/GenBank/DDBJ databases">
        <title>Prevotella A2931 sp. nov.</title>
        <authorList>
            <person name="Buhl M."/>
            <person name="Oberhettinger P."/>
        </authorList>
    </citation>
    <scope>NUCLEOTIDE SEQUENCE [LARGE SCALE GENOMIC DNA]</scope>
    <source>
        <strain evidence="7 8">A2931</strain>
    </source>
</reference>
<evidence type="ECO:0000256" key="3">
    <source>
        <dbReference type="ARBA" id="ARBA00023125"/>
    </source>
</evidence>
<dbReference type="Proteomes" id="UP000664265">
    <property type="component" value="Unassembled WGS sequence"/>
</dbReference>
<keyword evidence="4" id="KW-0804">Transcription</keyword>
<dbReference type="EMBL" id="JAERMS010000001">
    <property type="protein sequence ID" value="MBO1362302.1"/>
    <property type="molecule type" value="Genomic_DNA"/>
</dbReference>
<dbReference type="SUPFAM" id="SSF69322">
    <property type="entry name" value="Tricorn protease domain 2"/>
    <property type="match status" value="1"/>
</dbReference>
<dbReference type="InterPro" id="IPR018060">
    <property type="entry name" value="HTH_AraC"/>
</dbReference>
<dbReference type="SUPFAM" id="SSF46689">
    <property type="entry name" value="Homeodomain-like"/>
    <property type="match status" value="1"/>
</dbReference>
<dbReference type="PANTHER" id="PTHR43547:SF2">
    <property type="entry name" value="HYBRID SIGNAL TRANSDUCTION HISTIDINE KINASE C"/>
    <property type="match status" value="1"/>
</dbReference>
<sequence length="1122" mass="125344">MKSLSRHVFLFIALWFSGLMEAGGTQPYFNNIQPEGASTVCSFAHDRQGMVWLGTESGLYSYDGYRCYPHFDGHSPYRCRVHSLVAHRNLLYLGSENGLFVFDTAAGNYRPSPRRSPKDIRAMALHGRKLLLGTSDGLYEYDVRQETFRSVALRGQAVYALLPSPHGLLIGSLQGLYILKGGGIRRLAVTHGRQPLVNALAFDGRRGRYWIGTEGALYHTDLKEIVPLAPLHGNSIKALAVRQGGDVWIGTDDGLFVYALDGSVSRLVHDARSASSLANNIVWALDADSRGNVWVGTDNGLSFHKGGSAFVYTPLADVTGSGDGNSLHNIYRQTDGTMWMGGTNGLLRFRPTFAGYSDVAWYRQNSTRFPLSHNRVRSVFQDADGDIWVATDHGINYYDRQRQQFRNFVLTEPTGHYNSNWAYDVLLDGRGRLWVSAYMGGIFIIDKRRLLRSEGVVRADHHLAGGPRELRGIHVGQLAQDRRGRVWAMVYDEGLCRVDPQTLRPDSMIGRPSFSYVTTDGRGNVWAGYDGGVLRVDADGTSPVDIRFNDGIGKRSVTTMADVAGRMYVFSGSVCRVIHDGKIERHFIVPLLSAVTSLYVPATRSLYIGGNDGFVTLSAPVPSTRMPSDRLFLTSLLVNGREYAGGRQAVLSESSVKLRSRDNNLSFRFTDLPYAGGLRSLYVYRLEGIDRAWHDLDNLAEAVTYNGLPHGRYRLLVRNIDAPSQRYAYTLDIRIKAPWYLTLWAKLVYLLLAMGAGLWVMNFYAMRKNLRQEQTARRRLLEQSHARATFFALLSERLKQPLAHILAPVYQLLAADRGDELLEDIRSNATALNRMIYESLDSDGEAAETRQQPFPTPVDVVTYLRRVVARRKAEKQAGPLRLDTDVASLTVCVDIVRWDIVVQTLVDFVGSHAQPTGETVITLRSDLEKQRLTLTIGNGTLHIGDIERNQLFMLYAASADNEPPAYTGLFVIRQYVETSKGSLTLDQGGSGSWHFRVVLPIDNHRTASLPDRQPVADKLFAQATAVIETHIADADFNVTGLQAALGVGDKFLYRKIKQQSGMSPVEYIRNIRMRKASLLLREGKYSISEVMFMVGFSNPGYFSKCFQRAYGMTPTEYLKRQG</sequence>
<keyword evidence="5" id="KW-1133">Transmembrane helix</keyword>
<dbReference type="InterPro" id="IPR020449">
    <property type="entry name" value="Tscrpt_reg_AraC-type_HTH"/>
</dbReference>
<dbReference type="PANTHER" id="PTHR43547">
    <property type="entry name" value="TWO-COMPONENT HISTIDINE KINASE"/>
    <property type="match status" value="1"/>
</dbReference>
<dbReference type="SUPFAM" id="SSF55874">
    <property type="entry name" value="ATPase domain of HSP90 chaperone/DNA topoisomerase II/histidine kinase"/>
    <property type="match status" value="1"/>
</dbReference>
<evidence type="ECO:0000256" key="5">
    <source>
        <dbReference type="SAM" id="Phobius"/>
    </source>
</evidence>
<dbReference type="Gene3D" id="1.10.10.60">
    <property type="entry name" value="Homeodomain-like"/>
    <property type="match status" value="1"/>
</dbReference>
<organism evidence="7 8">
    <name type="scientific">Prevotella illustrans</name>
    <dbReference type="NCBI Taxonomy" id="2800387"/>
    <lineage>
        <taxon>Bacteria</taxon>
        <taxon>Pseudomonadati</taxon>
        <taxon>Bacteroidota</taxon>
        <taxon>Bacteroidia</taxon>
        <taxon>Bacteroidales</taxon>
        <taxon>Prevotellaceae</taxon>
        <taxon>Prevotella</taxon>
    </lineage>
</organism>
<dbReference type="InterPro" id="IPR015943">
    <property type="entry name" value="WD40/YVTN_repeat-like_dom_sf"/>
</dbReference>
<dbReference type="PROSITE" id="PS01124">
    <property type="entry name" value="HTH_ARAC_FAMILY_2"/>
    <property type="match status" value="1"/>
</dbReference>
<dbReference type="Pfam" id="PF07495">
    <property type="entry name" value="Y_Y_Y"/>
    <property type="match status" value="1"/>
</dbReference>
<feature type="domain" description="HTH araC/xylS-type" evidence="6">
    <location>
        <begin position="1021"/>
        <end position="1120"/>
    </location>
</feature>
<dbReference type="Pfam" id="PF12833">
    <property type="entry name" value="HTH_18"/>
    <property type="match status" value="1"/>
</dbReference>
<dbReference type="Gene3D" id="2.130.10.10">
    <property type="entry name" value="YVTN repeat-like/Quinoprotein amine dehydrogenase"/>
    <property type="match status" value="2"/>
</dbReference>
<dbReference type="InterPro" id="IPR013783">
    <property type="entry name" value="Ig-like_fold"/>
</dbReference>